<accession>A0A6A1Q494</accession>
<reference evidence="1 2" key="1">
    <citation type="journal article" date="2019" name="PLoS ONE">
        <title>Genomic analyses reveal an absence of contemporary introgressive admixture between fin whales and blue whales, despite known hybrids.</title>
        <authorList>
            <person name="Westbury M.V."/>
            <person name="Petersen B."/>
            <person name="Lorenzen E.D."/>
        </authorList>
    </citation>
    <scope>NUCLEOTIDE SEQUENCE [LARGE SCALE GENOMIC DNA]</scope>
    <source>
        <strain evidence="1">FinWhale-01</strain>
    </source>
</reference>
<organism evidence="1 2">
    <name type="scientific">Balaenoptera physalus</name>
    <name type="common">Fin whale</name>
    <name type="synonym">Balaena physalus</name>
    <dbReference type="NCBI Taxonomy" id="9770"/>
    <lineage>
        <taxon>Eukaryota</taxon>
        <taxon>Metazoa</taxon>
        <taxon>Chordata</taxon>
        <taxon>Craniata</taxon>
        <taxon>Vertebrata</taxon>
        <taxon>Euteleostomi</taxon>
        <taxon>Mammalia</taxon>
        <taxon>Eutheria</taxon>
        <taxon>Laurasiatheria</taxon>
        <taxon>Artiodactyla</taxon>
        <taxon>Whippomorpha</taxon>
        <taxon>Cetacea</taxon>
        <taxon>Mysticeti</taxon>
        <taxon>Balaenopteridae</taxon>
        <taxon>Balaenoptera</taxon>
    </lineage>
</organism>
<dbReference type="OrthoDB" id="283575at2759"/>
<dbReference type="EMBL" id="SGJD01000900">
    <property type="protein sequence ID" value="KAB0402968.1"/>
    <property type="molecule type" value="Genomic_DNA"/>
</dbReference>
<keyword evidence="2" id="KW-1185">Reference proteome</keyword>
<comment type="caution">
    <text evidence="1">The sequence shown here is derived from an EMBL/GenBank/DDBJ whole genome shotgun (WGS) entry which is preliminary data.</text>
</comment>
<dbReference type="AlphaFoldDB" id="A0A6A1Q494"/>
<gene>
    <name evidence="1" type="ORF">E2I00_012556</name>
</gene>
<protein>
    <submittedName>
        <fullName evidence="1">Uncharacterized protein</fullName>
    </submittedName>
</protein>
<proteinExistence type="predicted"/>
<sequence>MNNLANRQREKDISVSVIGATQIKNTNKKVDLHTEPGTEKNSLKACDPAVGYKLLQGLKAGCVPPGSGHFPVQKRFLVLTVVPFHLPSSGEAAERKRPDSVYSTSKDTKYQSVYVISEEKDECVIATEVNGTNFRAPDVRDACFTTIYLSRKFYTIMGVLKPHRAQDPGQTVAADRVDPGPGFQLDEVTTNKHTIVHCLQRAPLDLRVATRKGQRQQ</sequence>
<dbReference type="Proteomes" id="UP000437017">
    <property type="component" value="Unassembled WGS sequence"/>
</dbReference>
<evidence type="ECO:0000313" key="1">
    <source>
        <dbReference type="EMBL" id="KAB0402968.1"/>
    </source>
</evidence>
<name>A0A6A1Q494_BALPH</name>
<evidence type="ECO:0000313" key="2">
    <source>
        <dbReference type="Proteomes" id="UP000437017"/>
    </source>
</evidence>